<keyword evidence="1" id="KW-0812">Transmembrane</keyword>
<organism evidence="2 3">
    <name type="scientific">Candidatus Desulfovibrio intestinavium</name>
    <dbReference type="NCBI Taxonomy" id="2838534"/>
    <lineage>
        <taxon>Bacteria</taxon>
        <taxon>Pseudomonadati</taxon>
        <taxon>Thermodesulfobacteriota</taxon>
        <taxon>Desulfovibrionia</taxon>
        <taxon>Desulfovibrionales</taxon>
        <taxon>Desulfovibrionaceae</taxon>
        <taxon>Desulfovibrio</taxon>
    </lineage>
</organism>
<dbReference type="EMBL" id="DWZD01000040">
    <property type="protein sequence ID" value="HJA79156.1"/>
    <property type="molecule type" value="Genomic_DNA"/>
</dbReference>
<dbReference type="AlphaFoldDB" id="A0A9D2KS77"/>
<reference evidence="2" key="1">
    <citation type="journal article" date="2021" name="PeerJ">
        <title>Extensive microbial diversity within the chicken gut microbiome revealed by metagenomics and culture.</title>
        <authorList>
            <person name="Gilroy R."/>
            <person name="Ravi A."/>
            <person name="Getino M."/>
            <person name="Pursley I."/>
            <person name="Horton D.L."/>
            <person name="Alikhan N.F."/>
            <person name="Baker D."/>
            <person name="Gharbi K."/>
            <person name="Hall N."/>
            <person name="Watson M."/>
            <person name="Adriaenssens E.M."/>
            <person name="Foster-Nyarko E."/>
            <person name="Jarju S."/>
            <person name="Secka A."/>
            <person name="Antonio M."/>
            <person name="Oren A."/>
            <person name="Chaudhuri R.R."/>
            <person name="La Ragione R."/>
            <person name="Hildebrand F."/>
            <person name="Pallen M.J."/>
        </authorList>
    </citation>
    <scope>NUCLEOTIDE SEQUENCE</scope>
    <source>
        <strain evidence="2">5032</strain>
    </source>
</reference>
<keyword evidence="1" id="KW-0472">Membrane</keyword>
<accession>A0A9D2KS77</accession>
<comment type="caution">
    <text evidence="2">The sequence shown here is derived from an EMBL/GenBank/DDBJ whole genome shotgun (WGS) entry which is preliminary data.</text>
</comment>
<protein>
    <submittedName>
        <fullName evidence="2">Cell envelope biogenesis protein OmpA</fullName>
    </submittedName>
</protein>
<proteinExistence type="predicted"/>
<sequence>MKKLFAGALLVVMCVGGLGCTNMSRTQQGVASGAALGALGGAGVAAIAGGSAGWGALAGAGVGALAGGIVGNSQEHRNRYNW</sequence>
<gene>
    <name evidence="2" type="ORF">H9784_06275</name>
</gene>
<dbReference type="Proteomes" id="UP000823821">
    <property type="component" value="Unassembled WGS sequence"/>
</dbReference>
<reference evidence="2" key="2">
    <citation type="submission" date="2021-04" db="EMBL/GenBank/DDBJ databases">
        <authorList>
            <person name="Gilroy R."/>
        </authorList>
    </citation>
    <scope>NUCLEOTIDE SEQUENCE</scope>
    <source>
        <strain evidence="2">5032</strain>
    </source>
</reference>
<dbReference type="PROSITE" id="PS51257">
    <property type="entry name" value="PROKAR_LIPOPROTEIN"/>
    <property type="match status" value="1"/>
</dbReference>
<evidence type="ECO:0000313" key="2">
    <source>
        <dbReference type="EMBL" id="HJA79156.1"/>
    </source>
</evidence>
<name>A0A9D2KS77_9BACT</name>
<feature type="transmembrane region" description="Helical" evidence="1">
    <location>
        <begin position="43"/>
        <end position="70"/>
    </location>
</feature>
<evidence type="ECO:0000313" key="3">
    <source>
        <dbReference type="Proteomes" id="UP000823821"/>
    </source>
</evidence>
<evidence type="ECO:0000256" key="1">
    <source>
        <dbReference type="SAM" id="Phobius"/>
    </source>
</evidence>
<keyword evidence="1" id="KW-1133">Transmembrane helix</keyword>